<evidence type="ECO:0000256" key="2">
    <source>
        <dbReference type="PROSITE-ProRule" id="PRU00169"/>
    </source>
</evidence>
<dbReference type="PANTHER" id="PTHR44591:SF3">
    <property type="entry name" value="RESPONSE REGULATORY DOMAIN-CONTAINING PROTEIN"/>
    <property type="match status" value="1"/>
</dbReference>
<sequence length="122" mass="12985">MKCGRLLIIDDHRDSARMLAAVLELRQADLTVEVAFDGRSGLALALAQQHDAVLLDLGLPDMDGAEVATEIRRLADRACPVLIALSGGVAEVALHQSSGVFDHAFTKPVNVDRLAALLFAPC</sequence>
<dbReference type="PROSITE" id="PS50110">
    <property type="entry name" value="RESPONSE_REGULATORY"/>
    <property type="match status" value="1"/>
</dbReference>
<dbReference type="AlphaFoldDB" id="A0A7X6I749"/>
<name>A0A7X6I749_9BURK</name>
<evidence type="ECO:0000313" key="4">
    <source>
        <dbReference type="EMBL" id="NKE67121.1"/>
    </source>
</evidence>
<comment type="caution">
    <text evidence="4">The sequence shown here is derived from an EMBL/GenBank/DDBJ whole genome shotgun (WGS) entry which is preliminary data.</text>
</comment>
<accession>A0A7X6I749</accession>
<feature type="domain" description="Response regulatory" evidence="3">
    <location>
        <begin position="5"/>
        <end position="122"/>
    </location>
</feature>
<dbReference type="InterPro" id="IPR011006">
    <property type="entry name" value="CheY-like_superfamily"/>
</dbReference>
<dbReference type="Proteomes" id="UP000521868">
    <property type="component" value="Unassembled WGS sequence"/>
</dbReference>
<protein>
    <submittedName>
        <fullName evidence="4">Response regulator</fullName>
    </submittedName>
</protein>
<evidence type="ECO:0000256" key="1">
    <source>
        <dbReference type="ARBA" id="ARBA00022553"/>
    </source>
</evidence>
<proteinExistence type="predicted"/>
<evidence type="ECO:0000259" key="3">
    <source>
        <dbReference type="PROSITE" id="PS50110"/>
    </source>
</evidence>
<keyword evidence="5" id="KW-1185">Reference proteome</keyword>
<dbReference type="InterPro" id="IPR050595">
    <property type="entry name" value="Bact_response_regulator"/>
</dbReference>
<dbReference type="GO" id="GO:0000160">
    <property type="term" value="P:phosphorelay signal transduction system"/>
    <property type="evidence" value="ECO:0007669"/>
    <property type="project" value="InterPro"/>
</dbReference>
<dbReference type="PANTHER" id="PTHR44591">
    <property type="entry name" value="STRESS RESPONSE REGULATOR PROTEIN 1"/>
    <property type="match status" value="1"/>
</dbReference>
<dbReference type="SMART" id="SM00448">
    <property type="entry name" value="REC"/>
    <property type="match status" value="1"/>
</dbReference>
<dbReference type="SUPFAM" id="SSF52172">
    <property type="entry name" value="CheY-like"/>
    <property type="match status" value="1"/>
</dbReference>
<feature type="modified residue" description="4-aspartylphosphate" evidence="2">
    <location>
        <position position="56"/>
    </location>
</feature>
<organism evidence="4 5">
    <name type="scientific">Ramlibacter lithotrophicus</name>
    <dbReference type="NCBI Taxonomy" id="2606681"/>
    <lineage>
        <taxon>Bacteria</taxon>
        <taxon>Pseudomonadati</taxon>
        <taxon>Pseudomonadota</taxon>
        <taxon>Betaproteobacteria</taxon>
        <taxon>Burkholderiales</taxon>
        <taxon>Comamonadaceae</taxon>
        <taxon>Ramlibacter</taxon>
    </lineage>
</organism>
<dbReference type="EMBL" id="VTOX01000005">
    <property type="protein sequence ID" value="NKE67121.1"/>
    <property type="molecule type" value="Genomic_DNA"/>
</dbReference>
<dbReference type="RefSeq" id="WP_168108252.1">
    <property type="nucleotide sequence ID" value="NZ_VTOX01000005.1"/>
</dbReference>
<dbReference type="Gene3D" id="3.40.50.2300">
    <property type="match status" value="1"/>
</dbReference>
<dbReference type="InterPro" id="IPR001789">
    <property type="entry name" value="Sig_transdc_resp-reg_receiver"/>
</dbReference>
<reference evidence="4 5" key="1">
    <citation type="journal article" date="2020" name="Nature">
        <title>Bacterial chemolithoautotrophy via manganese oxidation.</title>
        <authorList>
            <person name="Yu H."/>
            <person name="Leadbetter J.R."/>
        </authorList>
    </citation>
    <scope>NUCLEOTIDE SEQUENCE [LARGE SCALE GENOMIC DNA]</scope>
    <source>
        <strain evidence="4 5">RBP-1</strain>
    </source>
</reference>
<gene>
    <name evidence="4" type="ORF">RAMLITH_14950</name>
</gene>
<evidence type="ECO:0000313" key="5">
    <source>
        <dbReference type="Proteomes" id="UP000521868"/>
    </source>
</evidence>
<dbReference type="Pfam" id="PF00072">
    <property type="entry name" value="Response_reg"/>
    <property type="match status" value="1"/>
</dbReference>
<keyword evidence="1 2" id="KW-0597">Phosphoprotein</keyword>